<sequence length="188" mass="21059">MVERRSHGLLKADELMPWISCWDAALTQIYRIATEAHRSDSSTLAKLVWEDRPDLIKFMMRFGTDPAHKDKYGRTALHAAAVCGHLNSAKALLSAGADVNAVDNSGLTPLQTALINKEAGVARELLKNRASTAGIMSKDWHRVSEEGDGKFALLSEAFSGERHLEFPEAIDNFWDLFKEYPQRKNFLM</sequence>
<dbReference type="InterPro" id="IPR002110">
    <property type="entry name" value="Ankyrin_rpt"/>
</dbReference>
<dbReference type="PROSITE" id="PS50088">
    <property type="entry name" value="ANK_REPEAT"/>
    <property type="match status" value="1"/>
</dbReference>
<proteinExistence type="predicted"/>
<comment type="caution">
    <text evidence="2">The sequence shown here is derived from an EMBL/GenBank/DDBJ whole genome shotgun (WGS) entry which is preliminary data.</text>
</comment>
<dbReference type="PROSITE" id="PS50297">
    <property type="entry name" value="ANK_REP_REGION"/>
    <property type="match status" value="1"/>
</dbReference>
<dbReference type="Proteomes" id="UP000219286">
    <property type="component" value="Unassembled WGS sequence"/>
</dbReference>
<dbReference type="SMART" id="SM00248">
    <property type="entry name" value="ANK"/>
    <property type="match status" value="3"/>
</dbReference>
<dbReference type="Gene3D" id="1.25.40.20">
    <property type="entry name" value="Ankyrin repeat-containing domain"/>
    <property type="match status" value="1"/>
</dbReference>
<keyword evidence="1" id="KW-0040">ANK repeat</keyword>
<dbReference type="PANTHER" id="PTHR22677">
    <property type="entry name" value="ANKYRIN REPEAT DOMAIN-CONTAINING PROTEIN 60"/>
    <property type="match status" value="1"/>
</dbReference>
<protein>
    <submittedName>
        <fullName evidence="2">Uncharacterized protein</fullName>
    </submittedName>
</protein>
<feature type="repeat" description="ANK" evidence="1">
    <location>
        <begin position="72"/>
        <end position="104"/>
    </location>
</feature>
<dbReference type="Pfam" id="PF12796">
    <property type="entry name" value="Ank_2"/>
    <property type="match status" value="1"/>
</dbReference>
<accession>A0A2H2ZA28</accession>
<dbReference type="SUPFAM" id="SSF48403">
    <property type="entry name" value="Ankyrin repeat"/>
    <property type="match status" value="1"/>
</dbReference>
<name>A0A2H2ZA28_TRIPA</name>
<dbReference type="AlphaFoldDB" id="A0A2H2ZA28"/>
<evidence type="ECO:0000313" key="2">
    <source>
        <dbReference type="EMBL" id="OTA04193.1"/>
    </source>
</evidence>
<dbReference type="PANTHER" id="PTHR22677:SF4">
    <property type="entry name" value="USHER SYNDROME TYPE-1G PROTEIN-LIKE PROTEIN"/>
    <property type="match status" value="1"/>
</dbReference>
<dbReference type="EMBL" id="LFMI01000480">
    <property type="protein sequence ID" value="OTA04193.1"/>
    <property type="molecule type" value="Genomic_DNA"/>
</dbReference>
<reference evidence="2 3" key="1">
    <citation type="journal article" date="2015" name="Genome Announc.">
        <title>Genome sequence and annotation of Trichoderma parareesei, the ancestor of the cellulase producer Trichoderma reesei.</title>
        <authorList>
            <person name="Yang D."/>
            <person name="Pomraning K."/>
            <person name="Kopchinskiy A."/>
            <person name="Karimi Aghcheh R."/>
            <person name="Atanasova L."/>
            <person name="Chenthamara K."/>
            <person name="Baker S.E."/>
            <person name="Zhang R."/>
            <person name="Shen Q."/>
            <person name="Freitag M."/>
            <person name="Kubicek C.P."/>
            <person name="Druzhinina I.S."/>
        </authorList>
    </citation>
    <scope>NUCLEOTIDE SEQUENCE [LARGE SCALE GENOMIC DNA]</scope>
    <source>
        <strain evidence="2 3">CBS 125925</strain>
    </source>
</reference>
<dbReference type="InterPro" id="IPR039323">
    <property type="entry name" value="ANKRD_45/46/60"/>
</dbReference>
<gene>
    <name evidence="2" type="ORF">A9Z42_0047670</name>
</gene>
<evidence type="ECO:0000313" key="3">
    <source>
        <dbReference type="Proteomes" id="UP000219286"/>
    </source>
</evidence>
<evidence type="ECO:0000256" key="1">
    <source>
        <dbReference type="PROSITE-ProRule" id="PRU00023"/>
    </source>
</evidence>
<dbReference type="InterPro" id="IPR036770">
    <property type="entry name" value="Ankyrin_rpt-contain_sf"/>
</dbReference>
<keyword evidence="3" id="KW-1185">Reference proteome</keyword>
<organism evidence="2 3">
    <name type="scientific">Trichoderma parareesei</name>
    <name type="common">Filamentous fungus</name>
    <dbReference type="NCBI Taxonomy" id="858221"/>
    <lineage>
        <taxon>Eukaryota</taxon>
        <taxon>Fungi</taxon>
        <taxon>Dikarya</taxon>
        <taxon>Ascomycota</taxon>
        <taxon>Pezizomycotina</taxon>
        <taxon>Sordariomycetes</taxon>
        <taxon>Hypocreomycetidae</taxon>
        <taxon>Hypocreales</taxon>
        <taxon>Hypocreaceae</taxon>
        <taxon>Trichoderma</taxon>
    </lineage>
</organism>